<evidence type="ECO:0000256" key="1">
    <source>
        <dbReference type="ARBA" id="ARBA00006432"/>
    </source>
</evidence>
<dbReference type="Gene3D" id="3.30.300.30">
    <property type="match status" value="1"/>
</dbReference>
<proteinExistence type="inferred from homology"/>
<protein>
    <recommendedName>
        <fullName evidence="3">AMP-binding enzyme C-terminal domain-containing protein</fullName>
    </recommendedName>
</protein>
<dbReference type="PANTHER" id="PTHR43201:SF5">
    <property type="entry name" value="MEDIUM-CHAIN ACYL-COA LIGASE ACSF2, MITOCHONDRIAL"/>
    <property type="match status" value="1"/>
</dbReference>
<dbReference type="PANTHER" id="PTHR43201">
    <property type="entry name" value="ACYL-COA SYNTHETASE"/>
    <property type="match status" value="1"/>
</dbReference>
<sequence length="122" mass="13076">VDEGWQFHLVGEVGEELIDTGGEKVYSGEVKEVIKSHPKVRDVGVVGIPDDELGEAVAAIIEVVKGGELTARDVIDYCSQSLPGYKIPKHVMFAVSLPRATTGKMERAILKEFVGARLGGEG</sequence>
<dbReference type="AlphaFoldDB" id="X1NFG7"/>
<organism evidence="4">
    <name type="scientific">marine sediment metagenome</name>
    <dbReference type="NCBI Taxonomy" id="412755"/>
    <lineage>
        <taxon>unclassified sequences</taxon>
        <taxon>metagenomes</taxon>
        <taxon>ecological metagenomes</taxon>
    </lineage>
</organism>
<dbReference type="InterPro" id="IPR025110">
    <property type="entry name" value="AMP-bd_C"/>
</dbReference>
<dbReference type="Pfam" id="PF13193">
    <property type="entry name" value="AMP-binding_C"/>
    <property type="match status" value="1"/>
</dbReference>
<dbReference type="SUPFAM" id="SSF56801">
    <property type="entry name" value="Acetyl-CoA synthetase-like"/>
    <property type="match status" value="1"/>
</dbReference>
<keyword evidence="2" id="KW-0436">Ligase</keyword>
<dbReference type="EMBL" id="BARV01025248">
    <property type="protein sequence ID" value="GAI42348.1"/>
    <property type="molecule type" value="Genomic_DNA"/>
</dbReference>
<comment type="caution">
    <text evidence="4">The sequence shown here is derived from an EMBL/GenBank/DDBJ whole genome shotgun (WGS) entry which is preliminary data.</text>
</comment>
<dbReference type="GO" id="GO:0031956">
    <property type="term" value="F:medium-chain fatty acid-CoA ligase activity"/>
    <property type="evidence" value="ECO:0007669"/>
    <property type="project" value="TreeGrafter"/>
</dbReference>
<reference evidence="4" key="1">
    <citation type="journal article" date="2014" name="Front. Microbiol.">
        <title>High frequency of phylogenetically diverse reductive dehalogenase-homologous genes in deep subseafloor sedimentary metagenomes.</title>
        <authorList>
            <person name="Kawai M."/>
            <person name="Futagami T."/>
            <person name="Toyoda A."/>
            <person name="Takaki Y."/>
            <person name="Nishi S."/>
            <person name="Hori S."/>
            <person name="Arai W."/>
            <person name="Tsubouchi T."/>
            <person name="Morono Y."/>
            <person name="Uchiyama I."/>
            <person name="Ito T."/>
            <person name="Fujiyama A."/>
            <person name="Inagaki F."/>
            <person name="Takami H."/>
        </authorList>
    </citation>
    <scope>NUCLEOTIDE SEQUENCE</scope>
    <source>
        <strain evidence="4">Expedition CK06-06</strain>
    </source>
</reference>
<feature type="domain" description="AMP-binding enzyme C-terminal" evidence="3">
    <location>
        <begin position="29"/>
        <end position="104"/>
    </location>
</feature>
<accession>X1NFG7</accession>
<gene>
    <name evidence="4" type="ORF">S06H3_41049</name>
</gene>
<name>X1NFG7_9ZZZZ</name>
<comment type="similarity">
    <text evidence="1">Belongs to the ATP-dependent AMP-binding enzyme family.</text>
</comment>
<evidence type="ECO:0000259" key="3">
    <source>
        <dbReference type="Pfam" id="PF13193"/>
    </source>
</evidence>
<dbReference type="InterPro" id="IPR045851">
    <property type="entry name" value="AMP-bd_C_sf"/>
</dbReference>
<evidence type="ECO:0000313" key="4">
    <source>
        <dbReference type="EMBL" id="GAI42348.1"/>
    </source>
</evidence>
<evidence type="ECO:0000256" key="2">
    <source>
        <dbReference type="ARBA" id="ARBA00022598"/>
    </source>
</evidence>
<feature type="non-terminal residue" evidence="4">
    <location>
        <position position="1"/>
    </location>
</feature>
<dbReference type="GO" id="GO:0006631">
    <property type="term" value="P:fatty acid metabolic process"/>
    <property type="evidence" value="ECO:0007669"/>
    <property type="project" value="TreeGrafter"/>
</dbReference>